<organism evidence="1 2">
    <name type="scientific">Racocetra fulgida</name>
    <dbReference type="NCBI Taxonomy" id="60492"/>
    <lineage>
        <taxon>Eukaryota</taxon>
        <taxon>Fungi</taxon>
        <taxon>Fungi incertae sedis</taxon>
        <taxon>Mucoromycota</taxon>
        <taxon>Glomeromycotina</taxon>
        <taxon>Glomeromycetes</taxon>
        <taxon>Diversisporales</taxon>
        <taxon>Gigasporaceae</taxon>
        <taxon>Racocetra</taxon>
    </lineage>
</organism>
<evidence type="ECO:0000313" key="2">
    <source>
        <dbReference type="Proteomes" id="UP000789396"/>
    </source>
</evidence>
<keyword evidence="2" id="KW-1185">Reference proteome</keyword>
<proteinExistence type="predicted"/>
<name>A0A9N9P8T7_9GLOM</name>
<gene>
    <name evidence="1" type="ORF">RFULGI_LOCUS17676</name>
</gene>
<dbReference type="Proteomes" id="UP000789396">
    <property type="component" value="Unassembled WGS sequence"/>
</dbReference>
<feature type="non-terminal residue" evidence="1">
    <location>
        <position position="86"/>
    </location>
</feature>
<protein>
    <submittedName>
        <fullName evidence="1">9979_t:CDS:1</fullName>
    </submittedName>
</protein>
<reference evidence="1" key="1">
    <citation type="submission" date="2021-06" db="EMBL/GenBank/DDBJ databases">
        <authorList>
            <person name="Kallberg Y."/>
            <person name="Tangrot J."/>
            <person name="Rosling A."/>
        </authorList>
    </citation>
    <scope>NUCLEOTIDE SEQUENCE</scope>
    <source>
        <strain evidence="1">IN212</strain>
    </source>
</reference>
<dbReference type="AlphaFoldDB" id="A0A9N9P8T7"/>
<accession>A0A9N9P8T7</accession>
<feature type="non-terminal residue" evidence="1">
    <location>
        <position position="1"/>
    </location>
</feature>
<evidence type="ECO:0000313" key="1">
    <source>
        <dbReference type="EMBL" id="CAG8800588.1"/>
    </source>
</evidence>
<dbReference type="OrthoDB" id="2388998at2759"/>
<dbReference type="EMBL" id="CAJVPZ010071383">
    <property type="protein sequence ID" value="CAG8800588.1"/>
    <property type="molecule type" value="Genomic_DNA"/>
</dbReference>
<comment type="caution">
    <text evidence="1">The sequence shown here is derived from an EMBL/GenBank/DDBJ whole genome shotgun (WGS) entry which is preliminary data.</text>
</comment>
<sequence>FGNVLWELKLDAIEAKVNSLKNSNQAHPNFIEAHSENEDFYIKFYDTLYLESGEILRTSASFQDKEWFSNVAVFAAEDQKQYESDK</sequence>